<dbReference type="InterPro" id="IPR046557">
    <property type="entry name" value="DUF6711"/>
</dbReference>
<dbReference type="GeneID" id="75065527"/>
<evidence type="ECO:0000313" key="2">
    <source>
        <dbReference type="Proteomes" id="UP000003075"/>
    </source>
</evidence>
<dbReference type="OrthoDB" id="1767129at2"/>
<gene>
    <name evidence="1" type="ORF">AWRIB429_2077</name>
</gene>
<dbReference type="Proteomes" id="UP000003075">
    <property type="component" value="Unassembled WGS sequence"/>
</dbReference>
<evidence type="ECO:0008006" key="3">
    <source>
        <dbReference type="Google" id="ProtNLM"/>
    </source>
</evidence>
<dbReference type="EMBL" id="ACSE01000038">
    <property type="protein sequence ID" value="EFD87390.1"/>
    <property type="molecule type" value="Genomic_DNA"/>
</dbReference>
<sequence>MAQYALSINGAQVKSPQTLECAVQDIDAKADRDSNGLLHRDRVAVKRKLSVKWGPLTVSECKTILTAMSGQFFSCTYLDPQEGTLSTRTFYAGDRTMPVYTFNEQLSTYVWQNLSVDFIEQ</sequence>
<reference evidence="1 2" key="1">
    <citation type="journal article" date="2010" name="Appl. Microbiol. Biotechnol.">
        <title>Genotypic diversity in Oenococcus oeni by high-density microarray comparative genome hybridization and whole genome sequencing.</title>
        <authorList>
            <person name="Borneman A.R."/>
            <person name="Bartowsky E.J."/>
            <person name="McCarthy J."/>
            <person name="Chambers P.J."/>
        </authorList>
    </citation>
    <scope>NUCLEOTIDE SEQUENCE [LARGE SCALE GENOMIC DNA]</scope>
    <source>
        <strain evidence="1 2">AWRIB429</strain>
    </source>
</reference>
<name>D3LCJ7_OENOE</name>
<evidence type="ECO:0000313" key="1">
    <source>
        <dbReference type="EMBL" id="EFD87390.1"/>
    </source>
</evidence>
<comment type="caution">
    <text evidence="1">The sequence shown here is derived from an EMBL/GenBank/DDBJ whole genome shotgun (WGS) entry which is preliminary data.</text>
</comment>
<proteinExistence type="predicted"/>
<protein>
    <recommendedName>
        <fullName evidence="3">Prophage protein</fullName>
    </recommendedName>
</protein>
<accession>D3LCJ7</accession>
<dbReference type="AlphaFoldDB" id="D3LCJ7"/>
<dbReference type="Pfam" id="PF20458">
    <property type="entry name" value="DUF6711"/>
    <property type="match status" value="1"/>
</dbReference>
<organism evidence="1 2">
    <name type="scientific">Oenococcus oeni AWRIB429</name>
    <dbReference type="NCBI Taxonomy" id="655225"/>
    <lineage>
        <taxon>Bacteria</taxon>
        <taxon>Bacillati</taxon>
        <taxon>Bacillota</taxon>
        <taxon>Bacilli</taxon>
        <taxon>Lactobacillales</taxon>
        <taxon>Lactobacillaceae</taxon>
        <taxon>Oenococcus</taxon>
    </lineage>
</organism>
<dbReference type="RefSeq" id="WP_002819902.1">
    <property type="nucleotide sequence ID" value="NZ_ACSE01000038.1"/>
</dbReference>